<dbReference type="EMBL" id="KL584750">
    <property type="protein sequence ID" value="KEQ99750.1"/>
    <property type="molecule type" value="Genomic_DNA"/>
</dbReference>
<dbReference type="InParanoid" id="A0A074YPX0"/>
<evidence type="ECO:0000313" key="3">
    <source>
        <dbReference type="Proteomes" id="UP000030641"/>
    </source>
</evidence>
<keyword evidence="3" id="KW-1185">Reference proteome</keyword>
<reference evidence="2 3" key="1">
    <citation type="journal article" date="2014" name="BMC Genomics">
        <title>Genome sequencing of four Aureobasidium pullulans varieties: biotechnological potential, stress tolerance, and description of new species.</title>
        <authorList>
            <person name="Gostin Ar C."/>
            <person name="Ohm R.A."/>
            <person name="Kogej T."/>
            <person name="Sonjak S."/>
            <person name="Turk M."/>
            <person name="Zajc J."/>
            <person name="Zalar P."/>
            <person name="Grube M."/>
            <person name="Sun H."/>
            <person name="Han J."/>
            <person name="Sharma A."/>
            <person name="Chiniquy J."/>
            <person name="Ngan C.Y."/>
            <person name="Lipzen A."/>
            <person name="Barry K."/>
            <person name="Grigoriev I.V."/>
            <person name="Gunde-Cimerman N."/>
        </authorList>
    </citation>
    <scope>NUCLEOTIDE SEQUENCE [LARGE SCALE GENOMIC DNA]</scope>
    <source>
        <strain evidence="2 3">EXF-2481</strain>
    </source>
</reference>
<proteinExistence type="predicted"/>
<feature type="compositionally biased region" description="Polar residues" evidence="1">
    <location>
        <begin position="20"/>
        <end position="38"/>
    </location>
</feature>
<gene>
    <name evidence="2" type="ORF">AUEXF2481DRAFT_35681</name>
</gene>
<feature type="region of interest" description="Disordered" evidence="1">
    <location>
        <begin position="1"/>
        <end position="58"/>
    </location>
</feature>
<dbReference type="GeneID" id="25365377"/>
<organism evidence="2 3">
    <name type="scientific">Aureobasidium subglaciale (strain EXF-2481)</name>
    <name type="common">Aureobasidium pullulans var. subglaciale</name>
    <dbReference type="NCBI Taxonomy" id="1043005"/>
    <lineage>
        <taxon>Eukaryota</taxon>
        <taxon>Fungi</taxon>
        <taxon>Dikarya</taxon>
        <taxon>Ascomycota</taxon>
        <taxon>Pezizomycotina</taxon>
        <taxon>Dothideomycetes</taxon>
        <taxon>Dothideomycetidae</taxon>
        <taxon>Dothideales</taxon>
        <taxon>Saccotheciaceae</taxon>
        <taxon>Aureobasidium</taxon>
    </lineage>
</organism>
<dbReference type="HOGENOM" id="CLU_2978751_0_0_1"/>
<dbReference type="AlphaFoldDB" id="A0A074YPX0"/>
<evidence type="ECO:0000256" key="1">
    <source>
        <dbReference type="SAM" id="MobiDB-lite"/>
    </source>
</evidence>
<evidence type="ECO:0000313" key="2">
    <source>
        <dbReference type="EMBL" id="KEQ99750.1"/>
    </source>
</evidence>
<protein>
    <submittedName>
        <fullName evidence="2">Uncharacterized protein</fullName>
    </submittedName>
</protein>
<accession>A0A074YPX0</accession>
<dbReference type="RefSeq" id="XP_013348173.1">
    <property type="nucleotide sequence ID" value="XM_013492719.1"/>
</dbReference>
<sequence length="58" mass="5964">MGPPTSGRHDLSRRGVTNDAVPSSRASSQCGCSPQRLASESDIDTGPGADSEADFSEI</sequence>
<name>A0A074YPX0_AURSE</name>
<dbReference type="Proteomes" id="UP000030641">
    <property type="component" value="Unassembled WGS sequence"/>
</dbReference>